<reference evidence="2 3" key="1">
    <citation type="submission" date="2016-08" db="EMBL/GenBank/DDBJ databases">
        <title>Candidatus Dactylopiibacterium carminicum genome sequence.</title>
        <authorList>
            <person name="Ramirez-Puebla S.T."/>
            <person name="Ormeno-Orrillo E."/>
            <person name="Vera-Ponce De Leon A."/>
            <person name="Luis L."/>
            <person name="Sanchez-Flores A."/>
            <person name="Monica R."/>
            <person name="Martinez-Romero E."/>
        </authorList>
    </citation>
    <scope>NUCLEOTIDE SEQUENCE [LARGE SCALE GENOMIC DNA]</scope>
    <source>
        <strain evidence="2">END1</strain>
    </source>
</reference>
<dbReference type="InterPro" id="IPR023801">
    <property type="entry name" value="His_deacetylse_dom"/>
</dbReference>
<feature type="domain" description="Histone deacetylase" evidence="1">
    <location>
        <begin position="14"/>
        <end position="75"/>
    </location>
</feature>
<dbReference type="InterPro" id="IPR023696">
    <property type="entry name" value="Ureohydrolase_dom_sf"/>
</dbReference>
<name>A0ABQ7HUR1_9RHOO</name>
<dbReference type="Proteomes" id="UP000623509">
    <property type="component" value="Unassembled WGS sequence"/>
</dbReference>
<dbReference type="Gene3D" id="3.40.800.20">
    <property type="entry name" value="Histone deacetylase domain"/>
    <property type="match status" value="1"/>
</dbReference>
<proteinExistence type="predicted"/>
<gene>
    <name evidence="2" type="ORF">BGI27_00695</name>
</gene>
<keyword evidence="3" id="KW-1185">Reference proteome</keyword>
<dbReference type="SUPFAM" id="SSF52768">
    <property type="entry name" value="Arginase/deacetylase"/>
    <property type="match status" value="1"/>
</dbReference>
<evidence type="ECO:0000313" key="3">
    <source>
        <dbReference type="Proteomes" id="UP000623509"/>
    </source>
</evidence>
<sequence>MNSALAVILKSGAETMVVSLGVDAFAGDPISKFQLQMSDYARLGQRLRQTGLPTLFVLEGGYAVAEIGHNVLATLQGFEGC</sequence>
<protein>
    <recommendedName>
        <fullName evidence="1">Histone deacetylase domain-containing protein</fullName>
    </recommendedName>
</protein>
<evidence type="ECO:0000313" key="2">
    <source>
        <dbReference type="EMBL" id="KAF7600908.1"/>
    </source>
</evidence>
<dbReference type="Pfam" id="PF00850">
    <property type="entry name" value="Hist_deacetyl"/>
    <property type="match status" value="1"/>
</dbReference>
<comment type="caution">
    <text evidence="2">The sequence shown here is derived from an EMBL/GenBank/DDBJ whole genome shotgun (WGS) entry which is preliminary data.</text>
</comment>
<evidence type="ECO:0000259" key="1">
    <source>
        <dbReference type="Pfam" id="PF00850"/>
    </source>
</evidence>
<dbReference type="EMBL" id="MDUX01000001">
    <property type="protein sequence ID" value="KAF7600908.1"/>
    <property type="molecule type" value="Genomic_DNA"/>
</dbReference>
<organism evidence="2 3">
    <name type="scientific">Candidatus Dactylopiibacterium carminicum</name>
    <dbReference type="NCBI Taxonomy" id="857335"/>
    <lineage>
        <taxon>Bacteria</taxon>
        <taxon>Pseudomonadati</taxon>
        <taxon>Pseudomonadota</taxon>
        <taxon>Betaproteobacteria</taxon>
        <taxon>Rhodocyclales</taxon>
        <taxon>Rhodocyclaceae</taxon>
        <taxon>Candidatus Dactylopiibacterium</taxon>
    </lineage>
</organism>
<accession>A0ABQ7HUR1</accession>
<dbReference type="InterPro" id="IPR037138">
    <property type="entry name" value="His_deacetylse_dom_sf"/>
</dbReference>